<name>A0A7J4KUQ3_9ARCH</name>
<reference evidence="2" key="1">
    <citation type="journal article" date="2020" name="bioRxiv">
        <title>A rank-normalized archaeal taxonomy based on genome phylogeny resolves widespread incomplete and uneven classifications.</title>
        <authorList>
            <person name="Rinke C."/>
            <person name="Chuvochina M."/>
            <person name="Mussig A.J."/>
            <person name="Chaumeil P.-A."/>
            <person name="Waite D.W."/>
            <person name="Whitman W.B."/>
            <person name="Parks D.H."/>
            <person name="Hugenholtz P."/>
        </authorList>
    </citation>
    <scope>NUCLEOTIDE SEQUENCE [LARGE SCALE GENOMIC DNA]</scope>
</reference>
<evidence type="ECO:0000313" key="1">
    <source>
        <dbReference type="EMBL" id="HIH32869.1"/>
    </source>
</evidence>
<dbReference type="AlphaFoldDB" id="A0A7J4KUQ3"/>
<accession>A0A7J4KUQ3</accession>
<proteinExistence type="predicted"/>
<feature type="non-terminal residue" evidence="1">
    <location>
        <position position="1"/>
    </location>
</feature>
<dbReference type="EMBL" id="DUFJ01000032">
    <property type="protein sequence ID" value="HIH32869.1"/>
    <property type="molecule type" value="Genomic_DNA"/>
</dbReference>
<comment type="caution">
    <text evidence="1">The sequence shown here is derived from an EMBL/GenBank/DDBJ whole genome shotgun (WGS) entry which is preliminary data.</text>
</comment>
<organism evidence="1 2">
    <name type="scientific">Candidatus Iainarchaeum sp</name>
    <dbReference type="NCBI Taxonomy" id="3101447"/>
    <lineage>
        <taxon>Archaea</taxon>
        <taxon>Candidatus Iainarchaeota</taxon>
        <taxon>Candidatus Iainarchaeia</taxon>
        <taxon>Candidatus Iainarchaeales</taxon>
        <taxon>Candidatus Iainarchaeaceae</taxon>
        <taxon>Candidatus Iainarchaeum</taxon>
    </lineage>
</organism>
<dbReference type="Proteomes" id="UP000527315">
    <property type="component" value="Unassembled WGS sequence"/>
</dbReference>
<gene>
    <name evidence="1" type="ORF">HA227_01315</name>
</gene>
<protein>
    <submittedName>
        <fullName evidence="1">Uncharacterized protein</fullName>
    </submittedName>
</protein>
<evidence type="ECO:0000313" key="2">
    <source>
        <dbReference type="Proteomes" id="UP000527315"/>
    </source>
</evidence>
<sequence>LILSGELDFVLPSLLKPYPGSPISKNPKSFEINLINSWDSWLGNYYLPMWNSKRFKQKDLMNLNLKYLQTIINAYEKRNPLRIKKKRHFMKKFSI</sequence>